<dbReference type="Proteomes" id="UP000499080">
    <property type="component" value="Unassembled WGS sequence"/>
</dbReference>
<dbReference type="Gene3D" id="3.40.1440.10">
    <property type="entry name" value="GIY-YIG endonuclease"/>
    <property type="match status" value="1"/>
</dbReference>
<protein>
    <recommendedName>
        <fullName evidence="1">GIY-YIG domain-containing protein</fullName>
    </recommendedName>
</protein>
<reference evidence="2 3" key="1">
    <citation type="journal article" date="2019" name="Sci. Rep.">
        <title>Orb-weaving spider Araneus ventricosus genome elucidates the spidroin gene catalogue.</title>
        <authorList>
            <person name="Kono N."/>
            <person name="Nakamura H."/>
            <person name="Ohtoshi R."/>
            <person name="Moran D.A.P."/>
            <person name="Shinohara A."/>
            <person name="Yoshida Y."/>
            <person name="Fujiwara M."/>
            <person name="Mori M."/>
            <person name="Tomita M."/>
            <person name="Arakawa K."/>
        </authorList>
    </citation>
    <scope>NUCLEOTIDE SEQUENCE [LARGE SCALE GENOMIC DNA]</scope>
</reference>
<dbReference type="InterPro" id="IPR000305">
    <property type="entry name" value="GIY-YIG_endonuc"/>
</dbReference>
<name>A0A4Y2GDU8_ARAVE</name>
<proteinExistence type="predicted"/>
<keyword evidence="3" id="KW-1185">Reference proteome</keyword>
<dbReference type="EMBL" id="BGPR01001317">
    <property type="protein sequence ID" value="GBM50956.1"/>
    <property type="molecule type" value="Genomic_DNA"/>
</dbReference>
<gene>
    <name evidence="2" type="ORF">AVEN_114609_1</name>
</gene>
<feature type="domain" description="GIY-YIG" evidence="1">
    <location>
        <begin position="85"/>
        <end position="168"/>
    </location>
</feature>
<dbReference type="Pfam" id="PF01541">
    <property type="entry name" value="GIY-YIG"/>
    <property type="match status" value="1"/>
</dbReference>
<dbReference type="AlphaFoldDB" id="A0A4Y2GDU8"/>
<dbReference type="OrthoDB" id="8946688at2759"/>
<evidence type="ECO:0000313" key="3">
    <source>
        <dbReference type="Proteomes" id="UP000499080"/>
    </source>
</evidence>
<organism evidence="2 3">
    <name type="scientific">Araneus ventricosus</name>
    <name type="common">Orbweaver spider</name>
    <name type="synonym">Epeira ventricosa</name>
    <dbReference type="NCBI Taxonomy" id="182803"/>
    <lineage>
        <taxon>Eukaryota</taxon>
        <taxon>Metazoa</taxon>
        <taxon>Ecdysozoa</taxon>
        <taxon>Arthropoda</taxon>
        <taxon>Chelicerata</taxon>
        <taxon>Arachnida</taxon>
        <taxon>Araneae</taxon>
        <taxon>Araneomorphae</taxon>
        <taxon>Entelegynae</taxon>
        <taxon>Araneoidea</taxon>
        <taxon>Araneidae</taxon>
        <taxon>Araneus</taxon>
    </lineage>
</organism>
<evidence type="ECO:0000259" key="1">
    <source>
        <dbReference type="Pfam" id="PF01541"/>
    </source>
</evidence>
<accession>A0A4Y2GDU8</accession>
<evidence type="ECO:0000313" key="2">
    <source>
        <dbReference type="EMBL" id="GBM50956.1"/>
    </source>
</evidence>
<dbReference type="InterPro" id="IPR035901">
    <property type="entry name" value="GIY-YIG_endonuc_sf"/>
</dbReference>
<sequence length="499" mass="58030">MCSTRSARCLSTLGDRFTSSDIYPMFCKDFAHDLCDRKFSYLPSSRAQNIEIFFKKCSNRRCLTCPKLDIDQVRNDDTLIPGCNNCIYLLKCTICDMKYVGQTSNTINIRINQHRHDIKKYLSHSSFKAEFEHFKRHSFDNISIKILDIVPDKNNRLSKENIFMLQYKTIIPYGLNDLSNSTQISPGNSCTFKLFHNTHHKTSRGSRGKRIKKRPSKSVSDLFSELEALELSFANSYLWAPVKNFVFSLRSNSLLDLFSNFGSFKSNNLHFKTLILDLLKQRLSKIPTKDPTKKLHFIFNFQHPTFDKIPFSSIFNYAQQFFPIKNICLQKTFKYNVPFGRKIFSYNNASSDTVNLKKTTNCFRDEDSYSQFIDKDSGHIVTGNLDIVENSDLKSIMLKGPKFRPMFHVSLPSILHKLLSNIDDFCLKTSNAFSIPIEVFIEWKWNLYYLLKKSLSFHYNNSECFDSFRFSNIKIAIEDLKSKFIITPIDKATNNYALI</sequence>
<dbReference type="CDD" id="cd10442">
    <property type="entry name" value="GIY-YIG_PLEs"/>
    <property type="match status" value="1"/>
</dbReference>
<comment type="caution">
    <text evidence="2">The sequence shown here is derived from an EMBL/GenBank/DDBJ whole genome shotgun (WGS) entry which is preliminary data.</text>
</comment>